<evidence type="ECO:0000259" key="5">
    <source>
        <dbReference type="PROSITE" id="PS50118"/>
    </source>
</evidence>
<dbReference type="InterPro" id="IPR036910">
    <property type="entry name" value="HMG_box_dom_sf"/>
</dbReference>
<reference evidence="6 7" key="1">
    <citation type="submission" date="2016-10" db="EMBL/GenBank/DDBJ databases">
        <title>Genome sequence of the basidiomycete white-rot fungus Trametes pubescens.</title>
        <authorList>
            <person name="Makela M.R."/>
            <person name="Granchi Z."/>
            <person name="Peng M."/>
            <person name="De Vries R.P."/>
            <person name="Grigoriev I."/>
            <person name="Riley R."/>
            <person name="Hilden K."/>
        </authorList>
    </citation>
    <scope>NUCLEOTIDE SEQUENCE [LARGE SCALE GENOMIC DNA]</scope>
    <source>
        <strain evidence="6 7">FBCC735</strain>
    </source>
</reference>
<accession>A0A1M2VNC3</accession>
<feature type="region of interest" description="Disordered" evidence="4">
    <location>
        <begin position="1"/>
        <end position="25"/>
    </location>
</feature>
<dbReference type="SUPFAM" id="SSF47095">
    <property type="entry name" value="HMG-box"/>
    <property type="match status" value="1"/>
</dbReference>
<dbReference type="EMBL" id="MNAD01000987">
    <property type="protein sequence ID" value="OJT09042.1"/>
    <property type="molecule type" value="Genomic_DNA"/>
</dbReference>
<dbReference type="GO" id="GO:0000978">
    <property type="term" value="F:RNA polymerase II cis-regulatory region sequence-specific DNA binding"/>
    <property type="evidence" value="ECO:0007669"/>
    <property type="project" value="TreeGrafter"/>
</dbReference>
<dbReference type="PANTHER" id="PTHR10270">
    <property type="entry name" value="SOX TRANSCRIPTION FACTOR"/>
    <property type="match status" value="1"/>
</dbReference>
<feature type="DNA-binding region" description="HMG box" evidence="3">
    <location>
        <begin position="109"/>
        <end position="178"/>
    </location>
</feature>
<feature type="compositionally biased region" description="Low complexity" evidence="4">
    <location>
        <begin position="239"/>
        <end position="273"/>
    </location>
</feature>
<feature type="region of interest" description="Disordered" evidence="4">
    <location>
        <begin position="37"/>
        <end position="56"/>
    </location>
</feature>
<feature type="region of interest" description="Disordered" evidence="4">
    <location>
        <begin position="214"/>
        <end position="317"/>
    </location>
</feature>
<organism evidence="6 7">
    <name type="scientific">Trametes pubescens</name>
    <name type="common">White-rot fungus</name>
    <dbReference type="NCBI Taxonomy" id="154538"/>
    <lineage>
        <taxon>Eukaryota</taxon>
        <taxon>Fungi</taxon>
        <taxon>Dikarya</taxon>
        <taxon>Basidiomycota</taxon>
        <taxon>Agaricomycotina</taxon>
        <taxon>Agaricomycetes</taxon>
        <taxon>Polyporales</taxon>
        <taxon>Polyporaceae</taxon>
        <taxon>Trametes</taxon>
    </lineage>
</organism>
<dbReference type="PANTHER" id="PTHR10270:SF161">
    <property type="entry name" value="SEX-DETERMINING REGION Y PROTEIN"/>
    <property type="match status" value="1"/>
</dbReference>
<evidence type="ECO:0000313" key="6">
    <source>
        <dbReference type="EMBL" id="OJT09042.1"/>
    </source>
</evidence>
<name>A0A1M2VNC3_TRAPU</name>
<sequence length="434" mass="47147">MNSPALPGAISQPSPDKEYPTSSWNFDGLALPSRAVTPALSAGRSTPQDHVTVPREHFEQLLQYYMSSRSGTSSGGSPAPSNASSFSPTQTQLSLSRPATPDVPKSKRIPRPPNAFMLYRSHLLKTRQIPPNVEHRQQNISRVAGQCWNMLSEEEKRVWHEKAKEVLSAHMAKYPGYKFSPERKASRRKTPQDADAPALHGEAWIVHLREKYLHKRGPAPEPSRNRSSRSRRGVGTDGPSSLSLPPSLQASPASSPGAAPNLSAPASVSSSPAMRPFPSGDTAQWGSPFDMPPFPNLPPQQILDQFPLPTGEASPVDNDVTPRAATFGDIPPPTEQKFNYPPMFNYPVFPGVESHLGLQNLALPESYTGDLAPGPSRTATPQPPVMDDMWAALINDPNTTGSLHGDDYPFASNEFAGPIDFENTHFPPLFSGSD</sequence>
<dbReference type="InterPro" id="IPR009071">
    <property type="entry name" value="HMG_box_dom"/>
</dbReference>
<dbReference type="Gene3D" id="1.10.30.10">
    <property type="entry name" value="High mobility group box domain"/>
    <property type="match status" value="1"/>
</dbReference>
<comment type="caution">
    <text evidence="6">The sequence shown here is derived from an EMBL/GenBank/DDBJ whole genome shotgun (WGS) entry which is preliminary data.</text>
</comment>
<dbReference type="SMART" id="SM00398">
    <property type="entry name" value="HMG"/>
    <property type="match status" value="1"/>
</dbReference>
<keyword evidence="2" id="KW-0804">Transcription</keyword>
<protein>
    <recommendedName>
        <fullName evidence="5">HMG box domain-containing protein</fullName>
    </recommendedName>
</protein>
<feature type="region of interest" description="Disordered" evidence="4">
    <location>
        <begin position="178"/>
        <end position="198"/>
    </location>
</feature>
<dbReference type="GO" id="GO:0001228">
    <property type="term" value="F:DNA-binding transcription activator activity, RNA polymerase II-specific"/>
    <property type="evidence" value="ECO:0007669"/>
    <property type="project" value="TreeGrafter"/>
</dbReference>
<evidence type="ECO:0000256" key="4">
    <source>
        <dbReference type="SAM" id="MobiDB-lite"/>
    </source>
</evidence>
<keyword evidence="3" id="KW-0539">Nucleus</keyword>
<dbReference type="AlphaFoldDB" id="A0A1M2VNC3"/>
<proteinExistence type="predicted"/>
<dbReference type="STRING" id="154538.A0A1M2VNC3"/>
<dbReference type="OrthoDB" id="6247875at2759"/>
<evidence type="ECO:0000256" key="2">
    <source>
        <dbReference type="ARBA" id="ARBA00023163"/>
    </source>
</evidence>
<dbReference type="GO" id="GO:0030154">
    <property type="term" value="P:cell differentiation"/>
    <property type="evidence" value="ECO:0007669"/>
    <property type="project" value="TreeGrafter"/>
</dbReference>
<dbReference type="Pfam" id="PF00505">
    <property type="entry name" value="HMG_box"/>
    <property type="match status" value="1"/>
</dbReference>
<keyword evidence="1 3" id="KW-0238">DNA-binding</keyword>
<dbReference type="GO" id="GO:0005634">
    <property type="term" value="C:nucleus"/>
    <property type="evidence" value="ECO:0007669"/>
    <property type="project" value="UniProtKB-UniRule"/>
</dbReference>
<gene>
    <name evidence="6" type="ORF">TRAPUB_67</name>
</gene>
<feature type="region of interest" description="Disordered" evidence="4">
    <location>
        <begin position="65"/>
        <end position="113"/>
    </location>
</feature>
<dbReference type="InterPro" id="IPR050140">
    <property type="entry name" value="SRY-related_HMG-box_TF-like"/>
</dbReference>
<dbReference type="CDD" id="cd01389">
    <property type="entry name" value="HMG-box_ROX1-like"/>
    <property type="match status" value="1"/>
</dbReference>
<evidence type="ECO:0000256" key="3">
    <source>
        <dbReference type="PROSITE-ProRule" id="PRU00267"/>
    </source>
</evidence>
<feature type="compositionally biased region" description="Low complexity" evidence="4">
    <location>
        <begin position="67"/>
        <end position="88"/>
    </location>
</feature>
<dbReference type="OMA" id="TCKSNAN"/>
<dbReference type="Proteomes" id="UP000184267">
    <property type="component" value="Unassembled WGS sequence"/>
</dbReference>
<feature type="domain" description="HMG box" evidence="5">
    <location>
        <begin position="109"/>
        <end position="178"/>
    </location>
</feature>
<evidence type="ECO:0000256" key="1">
    <source>
        <dbReference type="ARBA" id="ARBA00023125"/>
    </source>
</evidence>
<evidence type="ECO:0000313" key="7">
    <source>
        <dbReference type="Proteomes" id="UP000184267"/>
    </source>
</evidence>
<dbReference type="PROSITE" id="PS50118">
    <property type="entry name" value="HMG_BOX_2"/>
    <property type="match status" value="1"/>
</dbReference>
<keyword evidence="7" id="KW-1185">Reference proteome</keyword>